<dbReference type="Pfam" id="PF03106">
    <property type="entry name" value="WRKY"/>
    <property type="match status" value="1"/>
</dbReference>
<dbReference type="GO" id="GO:0043565">
    <property type="term" value="F:sequence-specific DNA binding"/>
    <property type="evidence" value="ECO:0007669"/>
    <property type="project" value="InterPro"/>
</dbReference>
<evidence type="ECO:0000313" key="7">
    <source>
        <dbReference type="EMBL" id="KAG8384985.1"/>
    </source>
</evidence>
<keyword evidence="3" id="KW-0238">DNA-binding</keyword>
<gene>
    <name evidence="7" type="ORF">BUALT_Bualt04G0175100</name>
</gene>
<comment type="subcellular location">
    <subcellularLocation>
        <location evidence="1">Nucleus</location>
    </subcellularLocation>
</comment>
<proteinExistence type="predicted"/>
<organism evidence="7 8">
    <name type="scientific">Buddleja alternifolia</name>
    <dbReference type="NCBI Taxonomy" id="168488"/>
    <lineage>
        <taxon>Eukaryota</taxon>
        <taxon>Viridiplantae</taxon>
        <taxon>Streptophyta</taxon>
        <taxon>Embryophyta</taxon>
        <taxon>Tracheophyta</taxon>
        <taxon>Spermatophyta</taxon>
        <taxon>Magnoliopsida</taxon>
        <taxon>eudicotyledons</taxon>
        <taxon>Gunneridae</taxon>
        <taxon>Pentapetalae</taxon>
        <taxon>asterids</taxon>
        <taxon>lamiids</taxon>
        <taxon>Lamiales</taxon>
        <taxon>Scrophulariaceae</taxon>
        <taxon>Buddlejeae</taxon>
        <taxon>Buddleja</taxon>
    </lineage>
</organism>
<dbReference type="PANTHER" id="PTHR31221">
    <property type="entry name" value="WRKY TRANSCRIPTION FACTOR PROTEIN 1-RELATED"/>
    <property type="match status" value="1"/>
</dbReference>
<dbReference type="InterPro" id="IPR003657">
    <property type="entry name" value="WRKY_dom"/>
</dbReference>
<dbReference type="AlphaFoldDB" id="A0AAV6Y0I9"/>
<keyword evidence="8" id="KW-1185">Reference proteome</keyword>
<evidence type="ECO:0000313" key="8">
    <source>
        <dbReference type="Proteomes" id="UP000826271"/>
    </source>
</evidence>
<evidence type="ECO:0000256" key="4">
    <source>
        <dbReference type="ARBA" id="ARBA00023163"/>
    </source>
</evidence>
<dbReference type="InterPro" id="IPR036576">
    <property type="entry name" value="WRKY_dom_sf"/>
</dbReference>
<evidence type="ECO:0000256" key="3">
    <source>
        <dbReference type="ARBA" id="ARBA00023125"/>
    </source>
</evidence>
<evidence type="ECO:0000259" key="6">
    <source>
        <dbReference type="PROSITE" id="PS50811"/>
    </source>
</evidence>
<keyword evidence="5" id="KW-0539">Nucleus</keyword>
<feature type="domain" description="WRKY" evidence="6">
    <location>
        <begin position="104"/>
        <end position="169"/>
    </location>
</feature>
<dbReference type="PROSITE" id="PS50811">
    <property type="entry name" value="WRKY"/>
    <property type="match status" value="1"/>
</dbReference>
<dbReference type="FunFam" id="2.20.25.80:FF:000003">
    <property type="entry name" value="WRKY transcription factor 57"/>
    <property type="match status" value="1"/>
</dbReference>
<evidence type="ECO:0000256" key="2">
    <source>
        <dbReference type="ARBA" id="ARBA00023015"/>
    </source>
</evidence>
<dbReference type="Proteomes" id="UP000826271">
    <property type="component" value="Unassembled WGS sequence"/>
</dbReference>
<dbReference type="SUPFAM" id="SSF118290">
    <property type="entry name" value="WRKY DNA-binding domain"/>
    <property type="match status" value="1"/>
</dbReference>
<name>A0AAV6Y0I9_9LAMI</name>
<dbReference type="Gene3D" id="2.20.25.80">
    <property type="entry name" value="WRKY domain"/>
    <property type="match status" value="1"/>
</dbReference>
<dbReference type="EMBL" id="WHWC01000004">
    <property type="protein sequence ID" value="KAG8384985.1"/>
    <property type="molecule type" value="Genomic_DNA"/>
</dbReference>
<evidence type="ECO:0000256" key="5">
    <source>
        <dbReference type="ARBA" id="ARBA00023242"/>
    </source>
</evidence>
<keyword evidence="4" id="KW-0804">Transcription</keyword>
<reference evidence="7" key="1">
    <citation type="submission" date="2019-10" db="EMBL/GenBank/DDBJ databases">
        <authorList>
            <person name="Zhang R."/>
            <person name="Pan Y."/>
            <person name="Wang J."/>
            <person name="Ma R."/>
            <person name="Yu S."/>
        </authorList>
    </citation>
    <scope>NUCLEOTIDE SEQUENCE</scope>
    <source>
        <strain evidence="7">LA-IB0</strain>
        <tissue evidence="7">Leaf</tissue>
    </source>
</reference>
<comment type="caution">
    <text evidence="7">The sequence shown here is derived from an EMBL/GenBank/DDBJ whole genome shotgun (WGS) entry which is preliminary data.</text>
</comment>
<dbReference type="SMART" id="SM00774">
    <property type="entry name" value="WRKY"/>
    <property type="match status" value="1"/>
</dbReference>
<dbReference type="PANTHER" id="PTHR31221:SF83">
    <property type="entry name" value="WRKY TRANSCRIPTION FACTOR 75-RELATED"/>
    <property type="match status" value="1"/>
</dbReference>
<keyword evidence="2" id="KW-0805">Transcription regulation</keyword>
<evidence type="ECO:0000256" key="1">
    <source>
        <dbReference type="ARBA" id="ARBA00004123"/>
    </source>
</evidence>
<dbReference type="GO" id="GO:0003700">
    <property type="term" value="F:DNA-binding transcription factor activity"/>
    <property type="evidence" value="ECO:0007669"/>
    <property type="project" value="InterPro"/>
</dbReference>
<protein>
    <recommendedName>
        <fullName evidence="6">WRKY domain-containing protein</fullName>
    </recommendedName>
</protein>
<sequence length="188" mass="21482">MEINNHPTLSLNSWIPASSNFAPNMVMNSLYDDTNSDRFVGFKREIGHFSTAELKDHALYNNAETELGLVAVNGETKASVGTGKKKAAEKKIRKPSRFAFQTRSIVDILDDGYRWRKYGQKSVKNKQFPRSYYRCTHHGCNVKKQVQRLCRDEGVVVTTYEGRHTHPVAKASDNFEQILNQMQIYPPL</sequence>
<dbReference type="GO" id="GO:0005634">
    <property type="term" value="C:nucleus"/>
    <property type="evidence" value="ECO:0007669"/>
    <property type="project" value="UniProtKB-SubCell"/>
</dbReference>
<dbReference type="InterPro" id="IPR044810">
    <property type="entry name" value="WRKY_plant"/>
</dbReference>
<accession>A0AAV6Y0I9</accession>